<dbReference type="AlphaFoldDB" id="A0A0B7BFA8"/>
<sequence length="78" mass="8947">MDKDPIPSQHGGPGNRLKFCKAGRDRWRCHSHDVMAVYAYMSIIRELLQIKRSISLNSKVHTNPLAKILSKWQVTTTD</sequence>
<protein>
    <submittedName>
        <fullName evidence="1">Uncharacterized protein</fullName>
    </submittedName>
</protein>
<accession>A0A0B7BFA8</accession>
<name>A0A0B7BFA8_9EUPU</name>
<proteinExistence type="predicted"/>
<reference evidence="1" key="1">
    <citation type="submission" date="2014-12" db="EMBL/GenBank/DDBJ databases">
        <title>Insight into the proteome of Arion vulgaris.</title>
        <authorList>
            <person name="Aradska J."/>
            <person name="Bulat T."/>
            <person name="Smidak R."/>
            <person name="Sarate P."/>
            <person name="Gangsoo J."/>
            <person name="Sialana F."/>
            <person name="Bilban M."/>
            <person name="Lubec G."/>
        </authorList>
    </citation>
    <scope>NUCLEOTIDE SEQUENCE</scope>
    <source>
        <tissue evidence="1">Skin</tissue>
    </source>
</reference>
<gene>
    <name evidence="1" type="primary">ORF179544</name>
</gene>
<evidence type="ECO:0000313" key="1">
    <source>
        <dbReference type="EMBL" id="CEK90860.1"/>
    </source>
</evidence>
<dbReference type="EMBL" id="HACG01043995">
    <property type="protein sequence ID" value="CEK90860.1"/>
    <property type="molecule type" value="Transcribed_RNA"/>
</dbReference>
<organism evidence="1">
    <name type="scientific">Arion vulgaris</name>
    <dbReference type="NCBI Taxonomy" id="1028688"/>
    <lineage>
        <taxon>Eukaryota</taxon>
        <taxon>Metazoa</taxon>
        <taxon>Spiralia</taxon>
        <taxon>Lophotrochozoa</taxon>
        <taxon>Mollusca</taxon>
        <taxon>Gastropoda</taxon>
        <taxon>Heterobranchia</taxon>
        <taxon>Euthyneura</taxon>
        <taxon>Panpulmonata</taxon>
        <taxon>Eupulmonata</taxon>
        <taxon>Stylommatophora</taxon>
        <taxon>Helicina</taxon>
        <taxon>Arionoidea</taxon>
        <taxon>Arionidae</taxon>
        <taxon>Arion</taxon>
    </lineage>
</organism>